<sequence>WSEGTERYKEYTRDDVLNALGIPDGRMPSFNAFLDPKGEKTYWRDRGWFEDDANVKLPCNPRWHQLIGMLALLDSAFNGKNILLMDEVGLGKTMQVAGVVALVTYFREFYAEKKDFPGAFKGRKWHGVDGNIPDLASIIVVPKSLHPQFTRELRRYLAPQSFDILPYLGR</sequence>
<keyword evidence="5" id="KW-1185">Reference proteome</keyword>
<feature type="non-terminal residue" evidence="4">
    <location>
        <position position="170"/>
    </location>
</feature>
<gene>
    <name evidence="4" type="ORF">FIBSPDRAFT_686255</name>
</gene>
<evidence type="ECO:0000259" key="3">
    <source>
        <dbReference type="Pfam" id="PF00176"/>
    </source>
</evidence>
<dbReference type="InterPro" id="IPR000330">
    <property type="entry name" value="SNF2_N"/>
</dbReference>
<evidence type="ECO:0000313" key="4">
    <source>
        <dbReference type="EMBL" id="KZP14431.1"/>
    </source>
</evidence>
<dbReference type="InterPro" id="IPR038718">
    <property type="entry name" value="SNF2-like_sf"/>
</dbReference>
<dbReference type="InterPro" id="IPR027417">
    <property type="entry name" value="P-loop_NTPase"/>
</dbReference>
<protein>
    <recommendedName>
        <fullName evidence="3">SNF2 N-terminal domain-containing protein</fullName>
    </recommendedName>
</protein>
<evidence type="ECO:0000256" key="1">
    <source>
        <dbReference type="ARBA" id="ARBA00022741"/>
    </source>
</evidence>
<dbReference type="AlphaFoldDB" id="A0A166D8D7"/>
<evidence type="ECO:0000313" key="5">
    <source>
        <dbReference type="Proteomes" id="UP000076532"/>
    </source>
</evidence>
<keyword evidence="2" id="KW-0067">ATP-binding</keyword>
<dbReference type="OrthoDB" id="3270319at2759"/>
<dbReference type="Proteomes" id="UP000076532">
    <property type="component" value="Unassembled WGS sequence"/>
</dbReference>
<feature type="non-terminal residue" evidence="4">
    <location>
        <position position="1"/>
    </location>
</feature>
<feature type="domain" description="SNF2 N-terminal" evidence="3">
    <location>
        <begin position="67"/>
        <end position="168"/>
    </location>
</feature>
<proteinExistence type="predicted"/>
<dbReference type="SUPFAM" id="SSF52540">
    <property type="entry name" value="P-loop containing nucleoside triphosphate hydrolases"/>
    <property type="match status" value="1"/>
</dbReference>
<accession>A0A166D8D7</accession>
<evidence type="ECO:0000256" key="2">
    <source>
        <dbReference type="ARBA" id="ARBA00022840"/>
    </source>
</evidence>
<keyword evidence="1" id="KW-0547">Nucleotide-binding</keyword>
<dbReference type="EMBL" id="KV417617">
    <property type="protein sequence ID" value="KZP14431.1"/>
    <property type="molecule type" value="Genomic_DNA"/>
</dbReference>
<dbReference type="GO" id="GO:0005524">
    <property type="term" value="F:ATP binding"/>
    <property type="evidence" value="ECO:0007669"/>
    <property type="project" value="InterPro"/>
</dbReference>
<reference evidence="4 5" key="1">
    <citation type="journal article" date="2016" name="Mol. Biol. Evol.">
        <title>Comparative Genomics of Early-Diverging Mushroom-Forming Fungi Provides Insights into the Origins of Lignocellulose Decay Capabilities.</title>
        <authorList>
            <person name="Nagy L.G."/>
            <person name="Riley R."/>
            <person name="Tritt A."/>
            <person name="Adam C."/>
            <person name="Daum C."/>
            <person name="Floudas D."/>
            <person name="Sun H."/>
            <person name="Yadav J.S."/>
            <person name="Pangilinan J."/>
            <person name="Larsson K.H."/>
            <person name="Matsuura K."/>
            <person name="Barry K."/>
            <person name="Labutti K."/>
            <person name="Kuo R."/>
            <person name="Ohm R.A."/>
            <person name="Bhattacharya S.S."/>
            <person name="Shirouzu T."/>
            <person name="Yoshinaga Y."/>
            <person name="Martin F.M."/>
            <person name="Grigoriev I.V."/>
            <person name="Hibbett D.S."/>
        </authorList>
    </citation>
    <scope>NUCLEOTIDE SEQUENCE [LARGE SCALE GENOMIC DNA]</scope>
    <source>
        <strain evidence="4 5">CBS 109695</strain>
    </source>
</reference>
<organism evidence="4 5">
    <name type="scientific">Athelia psychrophila</name>
    <dbReference type="NCBI Taxonomy" id="1759441"/>
    <lineage>
        <taxon>Eukaryota</taxon>
        <taxon>Fungi</taxon>
        <taxon>Dikarya</taxon>
        <taxon>Basidiomycota</taxon>
        <taxon>Agaricomycotina</taxon>
        <taxon>Agaricomycetes</taxon>
        <taxon>Agaricomycetidae</taxon>
        <taxon>Atheliales</taxon>
        <taxon>Atheliaceae</taxon>
        <taxon>Athelia</taxon>
    </lineage>
</organism>
<dbReference type="Gene3D" id="3.40.50.10810">
    <property type="entry name" value="Tandem AAA-ATPase domain"/>
    <property type="match status" value="1"/>
</dbReference>
<name>A0A166D8D7_9AGAM</name>
<dbReference type="Pfam" id="PF00176">
    <property type="entry name" value="SNF2-rel_dom"/>
    <property type="match status" value="1"/>
</dbReference>
<dbReference type="STRING" id="436010.A0A166D8D7"/>